<feature type="domain" description="VRR-NUC" evidence="4">
    <location>
        <begin position="1"/>
        <end position="81"/>
    </location>
</feature>
<dbReference type="GO" id="GO:0016788">
    <property type="term" value="F:hydrolase activity, acting on ester bonds"/>
    <property type="evidence" value="ECO:0007669"/>
    <property type="project" value="InterPro"/>
</dbReference>
<keyword evidence="3" id="KW-0378">Hydrolase</keyword>
<keyword evidence="2" id="KW-0540">Nuclease</keyword>
<dbReference type="GO" id="GO:0003676">
    <property type="term" value="F:nucleic acid binding"/>
    <property type="evidence" value="ECO:0007669"/>
    <property type="project" value="InterPro"/>
</dbReference>
<reference evidence="5" key="1">
    <citation type="submission" date="2020-05" db="EMBL/GenBank/DDBJ databases">
        <authorList>
            <person name="Chiriac C."/>
            <person name="Salcher M."/>
            <person name="Ghai R."/>
            <person name="Kavagutti S V."/>
        </authorList>
    </citation>
    <scope>NUCLEOTIDE SEQUENCE</scope>
</reference>
<dbReference type="InterPro" id="IPR014883">
    <property type="entry name" value="VRR_NUC"/>
</dbReference>
<accession>A0A6J5PYY4</accession>
<comment type="cofactor">
    <cofactor evidence="1">
        <name>Mg(2+)</name>
        <dbReference type="ChEBI" id="CHEBI:18420"/>
    </cofactor>
</comment>
<dbReference type="InterPro" id="IPR011856">
    <property type="entry name" value="tRNA_endonuc-like_dom_sf"/>
</dbReference>
<name>A0A6J5PYY4_9CAUD</name>
<evidence type="ECO:0000259" key="4">
    <source>
        <dbReference type="SMART" id="SM00990"/>
    </source>
</evidence>
<evidence type="ECO:0000256" key="1">
    <source>
        <dbReference type="ARBA" id="ARBA00001946"/>
    </source>
</evidence>
<organism evidence="5">
    <name type="scientific">uncultured Caudovirales phage</name>
    <dbReference type="NCBI Taxonomy" id="2100421"/>
    <lineage>
        <taxon>Viruses</taxon>
        <taxon>Duplodnaviria</taxon>
        <taxon>Heunggongvirae</taxon>
        <taxon>Uroviricota</taxon>
        <taxon>Caudoviricetes</taxon>
        <taxon>Peduoviridae</taxon>
        <taxon>Maltschvirus</taxon>
        <taxon>Maltschvirus maltsch</taxon>
    </lineage>
</organism>
<protein>
    <submittedName>
        <fullName evidence="5">VRR-NUC domain containing protein</fullName>
    </submittedName>
</protein>
<evidence type="ECO:0000256" key="2">
    <source>
        <dbReference type="ARBA" id="ARBA00022722"/>
    </source>
</evidence>
<evidence type="ECO:0000313" key="5">
    <source>
        <dbReference type="EMBL" id="CAB4172554.1"/>
    </source>
</evidence>
<dbReference type="GO" id="GO:0004518">
    <property type="term" value="F:nuclease activity"/>
    <property type="evidence" value="ECO:0007669"/>
    <property type="project" value="UniProtKB-KW"/>
</dbReference>
<proteinExistence type="predicted"/>
<dbReference type="SMART" id="SM00990">
    <property type="entry name" value="VRR_NUC"/>
    <property type="match status" value="1"/>
</dbReference>
<evidence type="ECO:0000256" key="3">
    <source>
        <dbReference type="ARBA" id="ARBA00022801"/>
    </source>
</evidence>
<gene>
    <name evidence="5" type="ORF">UFOVP934_20</name>
</gene>
<sequence>MLEKEIEAYFIWTVSRMGGRTYKFKSPTLRGVSDQVACLPNGRTWFVELKKKGGRLAPLQTKFAADMLALGQDYACLWSREEINEWARETGC</sequence>
<dbReference type="EMBL" id="LR796886">
    <property type="protein sequence ID" value="CAB4172554.1"/>
    <property type="molecule type" value="Genomic_DNA"/>
</dbReference>
<dbReference type="Gene3D" id="3.40.1350.10">
    <property type="match status" value="1"/>
</dbReference>